<gene>
    <name evidence="3" type="ORF">NPX13_g6324</name>
</gene>
<sequence>MTRLADPSLHPHVDCGDPPLAPVHGTTEPVNPAPSARDPSLSGPESPQAFIASSETVISSSRTPISDETADTPYLRDPSPGLPKLRRATTALWRRSSATKGVPGSHRIRFLSLLWFGYGDKPEAANAPWIWRRIAVNDWMTRAITISALVLRSVVSLQVALCTSMTAALVLEKRSARKSDVAYLSIARSVSDGPRKVAQLLFTSRSWSVLAYVELWLISLLAVVMLALQFSSTLLLSDIQDFVIVGEAELKSVVNFGTFDILNTSGGVQAPLLQNDPIYAVFGEERSSADITPSTPGFSDTGIIRRGFLPFQGTMNRTTVRRYQGSTLVTNSHIVCVPPQIQGHLLPRDDVLEYTGVGHMVGTLNYSQSIRQVREGLGPLCSSPKCESVDFDCSIPGSMDDTSAQSNFCFIETVGLTTRAIAEVWYDQVIDHLNTEAEPWSLNSTMYLVVRSNMTAAGWDAMVDSRPLPLASRSGEWNKFEISSGRTVDVSLCFSRFYIQPRYVDMIAKEPTQEPVVTWNGINVNYDSEHDTRAAATFLGLEAPLKPPRERGLMDYHLVNILPIPDPNISNLTLAKGWTYPELSAEVIRTILLAVTTNAFIPGSMSGCLFCMDYSFANSQQFDILFTDIVETTGRAAAAIHTYLAICATTIYDTYLSGFNVTENVQLATTASVRTPGPCSTHECAGFISVTTLLGLHSVLVAVITTLFVTQARYSSCSNTWHAVAQLMASEELAGVLEHSNRAKDDVVAQHLRIIEGDDFVRLGQTSGSTRVQVLRMPSKEEKTGGDS</sequence>
<evidence type="ECO:0000313" key="3">
    <source>
        <dbReference type="EMBL" id="KAJ3568709.1"/>
    </source>
</evidence>
<accession>A0A9W8NCG1</accession>
<evidence type="ECO:0000313" key="4">
    <source>
        <dbReference type="Proteomes" id="UP001148614"/>
    </source>
</evidence>
<evidence type="ECO:0000256" key="1">
    <source>
        <dbReference type="SAM" id="MobiDB-lite"/>
    </source>
</evidence>
<dbReference type="AlphaFoldDB" id="A0A9W8NCG1"/>
<feature type="compositionally biased region" description="Polar residues" evidence="1">
    <location>
        <begin position="51"/>
        <end position="66"/>
    </location>
</feature>
<dbReference type="EMBL" id="JANPWZ010001109">
    <property type="protein sequence ID" value="KAJ3568709.1"/>
    <property type="molecule type" value="Genomic_DNA"/>
</dbReference>
<dbReference type="VEuPathDB" id="FungiDB:F4678DRAFT_437643"/>
<feature type="region of interest" description="Disordered" evidence="1">
    <location>
        <begin position="1"/>
        <end position="83"/>
    </location>
</feature>
<feature type="transmembrane region" description="Helical" evidence="2">
    <location>
        <begin position="149"/>
        <end position="171"/>
    </location>
</feature>
<keyword evidence="4" id="KW-1185">Reference proteome</keyword>
<keyword evidence="2" id="KW-0472">Membrane</keyword>
<dbReference type="Proteomes" id="UP001148614">
    <property type="component" value="Unassembled WGS sequence"/>
</dbReference>
<feature type="transmembrane region" description="Helical" evidence="2">
    <location>
        <begin position="209"/>
        <end position="230"/>
    </location>
</feature>
<keyword evidence="2" id="KW-1133">Transmembrane helix</keyword>
<comment type="caution">
    <text evidence="3">The sequence shown here is derived from an EMBL/GenBank/DDBJ whole genome shotgun (WGS) entry which is preliminary data.</text>
</comment>
<proteinExistence type="predicted"/>
<name>A0A9W8NCG1_9PEZI</name>
<keyword evidence="2" id="KW-0812">Transmembrane</keyword>
<organism evidence="3 4">
    <name type="scientific">Xylaria arbuscula</name>
    <dbReference type="NCBI Taxonomy" id="114810"/>
    <lineage>
        <taxon>Eukaryota</taxon>
        <taxon>Fungi</taxon>
        <taxon>Dikarya</taxon>
        <taxon>Ascomycota</taxon>
        <taxon>Pezizomycotina</taxon>
        <taxon>Sordariomycetes</taxon>
        <taxon>Xylariomycetidae</taxon>
        <taxon>Xylariales</taxon>
        <taxon>Xylariaceae</taxon>
        <taxon>Xylaria</taxon>
    </lineage>
</organism>
<protein>
    <submittedName>
        <fullName evidence="3">Uncharacterized protein</fullName>
    </submittedName>
</protein>
<evidence type="ECO:0000256" key="2">
    <source>
        <dbReference type="SAM" id="Phobius"/>
    </source>
</evidence>
<reference evidence="3" key="1">
    <citation type="submission" date="2022-07" db="EMBL/GenBank/DDBJ databases">
        <title>Genome Sequence of Xylaria arbuscula.</title>
        <authorList>
            <person name="Buettner E."/>
        </authorList>
    </citation>
    <scope>NUCLEOTIDE SEQUENCE</scope>
    <source>
        <strain evidence="3">VT107</strain>
    </source>
</reference>